<feature type="region of interest" description="Disordered" evidence="5">
    <location>
        <begin position="1"/>
        <end position="32"/>
    </location>
</feature>
<dbReference type="PANTHER" id="PTHR11880">
    <property type="entry name" value="RIBOSOMAL PROTEIN S19P FAMILY MEMBER"/>
    <property type="match status" value="1"/>
</dbReference>
<dbReference type="GO" id="GO:0000028">
    <property type="term" value="P:ribosomal small subunit assembly"/>
    <property type="evidence" value="ECO:0007669"/>
    <property type="project" value="TreeGrafter"/>
</dbReference>
<keyword evidence="2 4" id="KW-0689">Ribosomal protein</keyword>
<dbReference type="GO" id="GO:0022627">
    <property type="term" value="C:cytosolic small ribosomal subunit"/>
    <property type="evidence" value="ECO:0007669"/>
    <property type="project" value="TreeGrafter"/>
</dbReference>
<proteinExistence type="inferred from homology"/>
<evidence type="ECO:0000256" key="1">
    <source>
        <dbReference type="ARBA" id="ARBA00007345"/>
    </source>
</evidence>
<comment type="caution">
    <text evidence="6">The sequence shown here is derived from an EMBL/GenBank/DDBJ whole genome shotgun (WGS) entry which is preliminary data.</text>
</comment>
<dbReference type="PRINTS" id="PR00975">
    <property type="entry name" value="RIBOSOMALS19"/>
</dbReference>
<dbReference type="NCBIfam" id="TIGR01025">
    <property type="entry name" value="uS19_arch"/>
    <property type="match status" value="1"/>
</dbReference>
<dbReference type="PANTHER" id="PTHR11880:SF68">
    <property type="entry name" value="SMALL RIBOSOMAL SUBUNIT PROTEIN US19"/>
    <property type="match status" value="1"/>
</dbReference>
<dbReference type="AlphaFoldDB" id="A0AAV5DGY6"/>
<organism evidence="6 7">
    <name type="scientific">Eleusine coracana subsp. coracana</name>
    <dbReference type="NCBI Taxonomy" id="191504"/>
    <lineage>
        <taxon>Eukaryota</taxon>
        <taxon>Viridiplantae</taxon>
        <taxon>Streptophyta</taxon>
        <taxon>Embryophyta</taxon>
        <taxon>Tracheophyta</taxon>
        <taxon>Spermatophyta</taxon>
        <taxon>Magnoliopsida</taxon>
        <taxon>Liliopsida</taxon>
        <taxon>Poales</taxon>
        <taxon>Poaceae</taxon>
        <taxon>PACMAD clade</taxon>
        <taxon>Chloridoideae</taxon>
        <taxon>Cynodonteae</taxon>
        <taxon>Eleusininae</taxon>
        <taxon>Eleusine</taxon>
    </lineage>
</organism>
<evidence type="ECO:0000256" key="4">
    <source>
        <dbReference type="RuleBase" id="RU003485"/>
    </source>
</evidence>
<dbReference type="HAMAP" id="MF_00531">
    <property type="entry name" value="Ribosomal_uS19"/>
    <property type="match status" value="1"/>
</dbReference>
<dbReference type="SUPFAM" id="SSF54570">
    <property type="entry name" value="Ribosomal protein S19"/>
    <property type="match status" value="1"/>
</dbReference>
<evidence type="ECO:0000313" key="7">
    <source>
        <dbReference type="Proteomes" id="UP001054889"/>
    </source>
</evidence>
<reference evidence="6" key="1">
    <citation type="journal article" date="2018" name="DNA Res.">
        <title>Multiple hybrid de novo genome assembly of finger millet, an orphan allotetraploid crop.</title>
        <authorList>
            <person name="Hatakeyama M."/>
            <person name="Aluri S."/>
            <person name="Balachadran M.T."/>
            <person name="Sivarajan S.R."/>
            <person name="Patrignani A."/>
            <person name="Gruter S."/>
            <person name="Poveda L."/>
            <person name="Shimizu-Inatsugi R."/>
            <person name="Baeten J."/>
            <person name="Francoijs K.J."/>
            <person name="Nataraja K.N."/>
            <person name="Reddy Y.A.N."/>
            <person name="Phadnis S."/>
            <person name="Ravikumar R.L."/>
            <person name="Schlapbach R."/>
            <person name="Sreeman S.M."/>
            <person name="Shimizu K.K."/>
        </authorList>
    </citation>
    <scope>NUCLEOTIDE SEQUENCE</scope>
</reference>
<evidence type="ECO:0000313" key="6">
    <source>
        <dbReference type="EMBL" id="GJN10074.1"/>
    </source>
</evidence>
<dbReference type="PROSITE" id="PS00323">
    <property type="entry name" value="RIBOSOMAL_S19"/>
    <property type="match status" value="1"/>
</dbReference>
<dbReference type="GO" id="GO:0003723">
    <property type="term" value="F:RNA binding"/>
    <property type="evidence" value="ECO:0007669"/>
    <property type="project" value="InterPro"/>
</dbReference>
<dbReference type="InterPro" id="IPR023575">
    <property type="entry name" value="Ribosomal_uS19_SF"/>
</dbReference>
<dbReference type="InterPro" id="IPR005713">
    <property type="entry name" value="Ribosomal_uS19_euk/arc"/>
</dbReference>
<dbReference type="EMBL" id="BQKI01000017">
    <property type="protein sequence ID" value="GJN10074.1"/>
    <property type="molecule type" value="Genomic_DNA"/>
</dbReference>
<evidence type="ECO:0000256" key="2">
    <source>
        <dbReference type="ARBA" id="ARBA00022980"/>
    </source>
</evidence>
<dbReference type="FunFam" id="3.30.860.10:FF:000002">
    <property type="entry name" value="40S ribosomal protein S15"/>
    <property type="match status" value="1"/>
</dbReference>
<gene>
    <name evidence="6" type="primary">ga28137</name>
    <name evidence="6" type="ORF">PR202_ga28137</name>
</gene>
<keyword evidence="7" id="KW-1185">Reference proteome</keyword>
<dbReference type="Pfam" id="PF00203">
    <property type="entry name" value="Ribosomal_S19"/>
    <property type="match status" value="1"/>
</dbReference>
<protein>
    <recommendedName>
        <fullName evidence="8">40S ribosomal protein S15</fullName>
    </recommendedName>
</protein>
<dbReference type="Gene3D" id="3.30.860.10">
    <property type="entry name" value="30s Ribosomal Protein S19, Chain A"/>
    <property type="match status" value="1"/>
</dbReference>
<keyword evidence="3 4" id="KW-0687">Ribonucleoprotein</keyword>
<evidence type="ECO:0008006" key="8">
    <source>
        <dbReference type="Google" id="ProtNLM"/>
    </source>
</evidence>
<dbReference type="GO" id="GO:0006412">
    <property type="term" value="P:translation"/>
    <property type="evidence" value="ECO:0007669"/>
    <property type="project" value="InterPro"/>
</dbReference>
<evidence type="ECO:0000256" key="3">
    <source>
        <dbReference type="ARBA" id="ARBA00023274"/>
    </source>
</evidence>
<sequence>MPFTASPPRAAIYKSSHSRTPLPLNPTRRPPPLRFLAPPATAVAAPLELGPASTMADVDVETEVAAGAQPKKRTFRKYSYRGVDLDALLDMSTDDLVQLFPARARRRFQRGLKRKPMALIKKLQGGFCVSGLSFFVGDTEAGKFYKKDAPAGEKPEPVRTHLRNMIIVPEMIGSIVGVYNGKAFNSVEIKPEMIGHYLAEFSLSYKPVKHGRPGIGATHSSRFIPLK</sequence>
<dbReference type="InterPro" id="IPR020934">
    <property type="entry name" value="Ribosomal_uS19_CS"/>
</dbReference>
<accession>A0AAV5DGY6</accession>
<dbReference type="Proteomes" id="UP001054889">
    <property type="component" value="Unassembled WGS sequence"/>
</dbReference>
<comment type="similarity">
    <text evidence="1 4">Belongs to the universal ribosomal protein uS19 family.</text>
</comment>
<reference evidence="6" key="2">
    <citation type="submission" date="2021-12" db="EMBL/GenBank/DDBJ databases">
        <title>Resequencing data analysis of finger millet.</title>
        <authorList>
            <person name="Hatakeyama M."/>
            <person name="Aluri S."/>
            <person name="Balachadran M.T."/>
            <person name="Sivarajan S.R."/>
            <person name="Poveda L."/>
            <person name="Shimizu-Inatsugi R."/>
            <person name="Schlapbach R."/>
            <person name="Sreeman S.M."/>
            <person name="Shimizu K.K."/>
        </authorList>
    </citation>
    <scope>NUCLEOTIDE SEQUENCE</scope>
</reference>
<evidence type="ECO:0000256" key="5">
    <source>
        <dbReference type="SAM" id="MobiDB-lite"/>
    </source>
</evidence>
<dbReference type="InterPro" id="IPR002222">
    <property type="entry name" value="Ribosomal_uS19"/>
</dbReference>
<name>A0AAV5DGY6_ELECO</name>
<dbReference type="GO" id="GO:0003735">
    <property type="term" value="F:structural constituent of ribosome"/>
    <property type="evidence" value="ECO:0007669"/>
    <property type="project" value="InterPro"/>
</dbReference>